<dbReference type="Gene3D" id="3.40.50.1010">
    <property type="entry name" value="5'-nuclease"/>
    <property type="match status" value="1"/>
</dbReference>
<dbReference type="SUPFAM" id="SSF88723">
    <property type="entry name" value="PIN domain-like"/>
    <property type="match status" value="1"/>
</dbReference>
<dbReference type="AlphaFoldDB" id="A0A856MRB1"/>
<gene>
    <name evidence="2" type="ORF">DP114_32650</name>
</gene>
<protein>
    <submittedName>
        <fullName evidence="2">Twitching motility protein PilT</fullName>
    </submittedName>
</protein>
<evidence type="ECO:0000259" key="1">
    <source>
        <dbReference type="Pfam" id="PF01850"/>
    </source>
</evidence>
<dbReference type="PANTHER" id="PTHR39664">
    <property type="match status" value="1"/>
</dbReference>
<sequence>MNGLDTNVLVRYLVQDDIEQGRLAAEYIKQVKASGETCFINNIVLCELVWVLKSSYKLSRSEIIDVLEKILRTDAFDFENRETAWLSVQDMKKGKADFSDYFIVKLNKQASCTETATFDTKLQEFEGIRLLST</sequence>
<dbReference type="InterPro" id="IPR002716">
    <property type="entry name" value="PIN_dom"/>
</dbReference>
<dbReference type="PANTHER" id="PTHR39664:SF2">
    <property type="entry name" value="NUCLEIC ACID-BINDING PROTEIN, CONTAINING PIN DOMAIN-RELATED"/>
    <property type="match status" value="1"/>
</dbReference>
<dbReference type="CDD" id="cd18683">
    <property type="entry name" value="PIN_VapC-like"/>
    <property type="match status" value="1"/>
</dbReference>
<dbReference type="EMBL" id="CP030118">
    <property type="protein sequence ID" value="QDL12017.1"/>
    <property type="molecule type" value="Genomic_DNA"/>
</dbReference>
<dbReference type="Pfam" id="PF01850">
    <property type="entry name" value="PIN"/>
    <property type="match status" value="1"/>
</dbReference>
<keyword evidence="3" id="KW-1185">Reference proteome</keyword>
<evidence type="ECO:0000313" key="3">
    <source>
        <dbReference type="Proteomes" id="UP000503129"/>
    </source>
</evidence>
<dbReference type="RefSeq" id="WP_169264772.1">
    <property type="nucleotide sequence ID" value="NZ_CAWOXK010000001.1"/>
</dbReference>
<organism evidence="2 3">
    <name type="scientific">Brasilonema sennae CENA114</name>
    <dbReference type="NCBI Taxonomy" id="415709"/>
    <lineage>
        <taxon>Bacteria</taxon>
        <taxon>Bacillati</taxon>
        <taxon>Cyanobacteriota</taxon>
        <taxon>Cyanophyceae</taxon>
        <taxon>Nostocales</taxon>
        <taxon>Scytonemataceae</taxon>
        <taxon>Brasilonema</taxon>
        <taxon>Bromeliae group (in: Brasilonema)</taxon>
    </lineage>
</organism>
<evidence type="ECO:0000313" key="2">
    <source>
        <dbReference type="EMBL" id="QDL12017.1"/>
    </source>
</evidence>
<dbReference type="InterPro" id="IPR029060">
    <property type="entry name" value="PIN-like_dom_sf"/>
</dbReference>
<reference evidence="2 3" key="1">
    <citation type="submission" date="2018-06" db="EMBL/GenBank/DDBJ databases">
        <title>Comparative genomics of Brasilonema spp. strains.</title>
        <authorList>
            <person name="Alvarenga D.O."/>
            <person name="Fiore M.F."/>
            <person name="Varani A.M."/>
        </authorList>
    </citation>
    <scope>NUCLEOTIDE SEQUENCE [LARGE SCALE GENOMIC DNA]</scope>
    <source>
        <strain evidence="2 3">CENA114</strain>
    </source>
</reference>
<proteinExistence type="predicted"/>
<accession>A0A856MRB1</accession>
<feature type="domain" description="PIN" evidence="1">
    <location>
        <begin position="4"/>
        <end position="125"/>
    </location>
</feature>
<dbReference type="KEGG" id="bsen:DP114_32650"/>
<dbReference type="Proteomes" id="UP000503129">
    <property type="component" value="Chromosome"/>
</dbReference>
<name>A0A856MRB1_9CYAN</name>